<feature type="region of interest" description="Disordered" evidence="5">
    <location>
        <begin position="369"/>
        <end position="390"/>
    </location>
</feature>
<organism evidence="8 9">
    <name type="scientific">Chaetoceros tenuissimus</name>
    <dbReference type="NCBI Taxonomy" id="426638"/>
    <lineage>
        <taxon>Eukaryota</taxon>
        <taxon>Sar</taxon>
        <taxon>Stramenopiles</taxon>
        <taxon>Ochrophyta</taxon>
        <taxon>Bacillariophyta</taxon>
        <taxon>Coscinodiscophyceae</taxon>
        <taxon>Chaetocerotophycidae</taxon>
        <taxon>Chaetocerotales</taxon>
        <taxon>Chaetocerotaceae</taxon>
        <taxon>Chaetoceros</taxon>
    </lineage>
</organism>
<dbReference type="GO" id="GO:0005886">
    <property type="term" value="C:plasma membrane"/>
    <property type="evidence" value="ECO:0007669"/>
    <property type="project" value="TreeGrafter"/>
</dbReference>
<name>A0AAD3HBH0_9STRA</name>
<feature type="compositionally biased region" description="Basic and acidic residues" evidence="5">
    <location>
        <begin position="543"/>
        <end position="553"/>
    </location>
</feature>
<evidence type="ECO:0000256" key="6">
    <source>
        <dbReference type="SAM" id="Phobius"/>
    </source>
</evidence>
<accession>A0AAD3HBH0</accession>
<protein>
    <recommendedName>
        <fullName evidence="7">G-protein coupled receptors family 1 profile domain-containing protein</fullName>
    </recommendedName>
</protein>
<evidence type="ECO:0000256" key="4">
    <source>
        <dbReference type="ARBA" id="ARBA00023136"/>
    </source>
</evidence>
<feature type="transmembrane region" description="Helical" evidence="6">
    <location>
        <begin position="269"/>
        <end position="287"/>
    </location>
</feature>
<dbReference type="AlphaFoldDB" id="A0AAD3HBH0"/>
<evidence type="ECO:0000313" key="8">
    <source>
        <dbReference type="EMBL" id="GFH57018.1"/>
    </source>
</evidence>
<dbReference type="Gene3D" id="1.20.1070.10">
    <property type="entry name" value="Rhodopsin 7-helix transmembrane proteins"/>
    <property type="match status" value="1"/>
</dbReference>
<comment type="caution">
    <text evidence="8">The sequence shown here is derived from an EMBL/GenBank/DDBJ whole genome shotgun (WGS) entry which is preliminary data.</text>
</comment>
<dbReference type="PANTHER" id="PTHR23112:SF0">
    <property type="entry name" value="TRANSMEMBRANE PROTEIN 116"/>
    <property type="match status" value="1"/>
</dbReference>
<feature type="transmembrane region" description="Helical" evidence="6">
    <location>
        <begin position="45"/>
        <end position="67"/>
    </location>
</feature>
<feature type="domain" description="G-protein coupled receptors family 1 profile" evidence="7">
    <location>
        <begin position="23"/>
        <end position="286"/>
    </location>
</feature>
<keyword evidence="3 6" id="KW-1133">Transmembrane helix</keyword>
<keyword evidence="2 6" id="KW-0812">Transmembrane</keyword>
<feature type="transmembrane region" description="Helical" evidence="6">
    <location>
        <begin position="93"/>
        <end position="115"/>
    </location>
</feature>
<feature type="transmembrane region" description="Helical" evidence="6">
    <location>
        <begin position="6"/>
        <end position="33"/>
    </location>
</feature>
<sequence>MSSSLVTLWFVLKSTVAFLSCIGASMIIISVLREKKNRENIQQRLIGLMSCSDLILCFLHLTGHLWLPTYASSLSPNGVSGVGNDASCNASGFLYALFGHTTLAYNDSLALYYLLIVKYNWTPRKLKKIEVCFHLIPWSYGLLVAISAAATVMFKASPFSPYFAVCFPYPTAPDTFFMKLSITNLYLWLIAILFNFGCLLMVYLHVRKTEKKSARWSNLNSGHVTLERTRIVAKQCILYFIIIAVPWTLVTVNGFLGFYGAIFNKPLDYLNDILVPLSGLLNSIVYFRMRYGRLRKDHPRAPRRQIMFAIFRDTLFPCLFRNFEFQSITRNDGLDLEPSLHSEDVATPDLFDRIRLSFLRRFSSKKDKKKKLNASNRSSTQSTGATGGSWKALKASGVTTINKNPSLQGADWKKLKASGVQTINADWKTLKASGVKTIGSHTPTSELSFKVNASDRSVSTMNDSNRGLTNNTSERKSVSFLLDSERALEVHQELSHSIDEECPPDYTGEVLDNGEDQEDFPGNSGEESTEESTEEEENEEEKEISGQDKEEDV</sequence>
<feature type="transmembrane region" description="Helical" evidence="6">
    <location>
        <begin position="185"/>
        <end position="206"/>
    </location>
</feature>
<dbReference type="SUPFAM" id="SSF81321">
    <property type="entry name" value="Family A G protein-coupled receptor-like"/>
    <property type="match status" value="1"/>
</dbReference>
<dbReference type="EMBL" id="BLLK01000057">
    <property type="protein sequence ID" value="GFH57018.1"/>
    <property type="molecule type" value="Genomic_DNA"/>
</dbReference>
<comment type="subcellular location">
    <subcellularLocation>
        <location evidence="1">Membrane</location>
        <topology evidence="1">Multi-pass membrane protein</topology>
    </subcellularLocation>
</comment>
<dbReference type="InterPro" id="IPR017452">
    <property type="entry name" value="GPCR_Rhodpsn_7TM"/>
</dbReference>
<dbReference type="GO" id="GO:0007189">
    <property type="term" value="P:adenylate cyclase-activating G protein-coupled receptor signaling pathway"/>
    <property type="evidence" value="ECO:0007669"/>
    <property type="project" value="TreeGrafter"/>
</dbReference>
<evidence type="ECO:0000256" key="1">
    <source>
        <dbReference type="ARBA" id="ARBA00004141"/>
    </source>
</evidence>
<evidence type="ECO:0000313" key="9">
    <source>
        <dbReference type="Proteomes" id="UP001054902"/>
    </source>
</evidence>
<proteinExistence type="predicted"/>
<dbReference type="CDD" id="cd00637">
    <property type="entry name" value="7tm_classA_rhodopsin-like"/>
    <property type="match status" value="1"/>
</dbReference>
<feature type="transmembrane region" description="Helical" evidence="6">
    <location>
        <begin position="237"/>
        <end position="263"/>
    </location>
</feature>
<evidence type="ECO:0000256" key="5">
    <source>
        <dbReference type="SAM" id="MobiDB-lite"/>
    </source>
</evidence>
<gene>
    <name evidence="8" type="ORF">CTEN210_13494</name>
</gene>
<dbReference type="GO" id="GO:0004930">
    <property type="term" value="F:G protein-coupled receptor activity"/>
    <property type="evidence" value="ECO:0007669"/>
    <property type="project" value="TreeGrafter"/>
</dbReference>
<evidence type="ECO:0000256" key="2">
    <source>
        <dbReference type="ARBA" id="ARBA00022692"/>
    </source>
</evidence>
<dbReference type="PANTHER" id="PTHR23112">
    <property type="entry name" value="G PROTEIN-COUPLED RECEPTOR 157-RELATED"/>
    <property type="match status" value="1"/>
</dbReference>
<keyword evidence="4 6" id="KW-0472">Membrane</keyword>
<dbReference type="PROSITE" id="PS50262">
    <property type="entry name" value="G_PROTEIN_RECEP_F1_2"/>
    <property type="match status" value="1"/>
</dbReference>
<keyword evidence="9" id="KW-1185">Reference proteome</keyword>
<evidence type="ECO:0000259" key="7">
    <source>
        <dbReference type="PROSITE" id="PS50262"/>
    </source>
</evidence>
<feature type="transmembrane region" description="Helical" evidence="6">
    <location>
        <begin position="135"/>
        <end position="154"/>
    </location>
</feature>
<reference evidence="8 9" key="1">
    <citation type="journal article" date="2021" name="Sci. Rep.">
        <title>The genome of the diatom Chaetoceros tenuissimus carries an ancient integrated fragment of an extant virus.</title>
        <authorList>
            <person name="Hongo Y."/>
            <person name="Kimura K."/>
            <person name="Takaki Y."/>
            <person name="Yoshida Y."/>
            <person name="Baba S."/>
            <person name="Kobayashi G."/>
            <person name="Nagasaki K."/>
            <person name="Hano T."/>
            <person name="Tomaru Y."/>
        </authorList>
    </citation>
    <scope>NUCLEOTIDE SEQUENCE [LARGE SCALE GENOMIC DNA]</scope>
    <source>
        <strain evidence="8 9">NIES-3715</strain>
    </source>
</reference>
<dbReference type="Proteomes" id="UP001054902">
    <property type="component" value="Unassembled WGS sequence"/>
</dbReference>
<evidence type="ECO:0000256" key="3">
    <source>
        <dbReference type="ARBA" id="ARBA00022989"/>
    </source>
</evidence>
<feature type="region of interest" description="Disordered" evidence="5">
    <location>
        <begin position="492"/>
        <end position="553"/>
    </location>
</feature>
<feature type="compositionally biased region" description="Acidic residues" evidence="5">
    <location>
        <begin position="527"/>
        <end position="542"/>
    </location>
</feature>